<protein>
    <submittedName>
        <fullName evidence="2">Uncharacterized protein</fullName>
    </submittedName>
</protein>
<dbReference type="AlphaFoldDB" id="A0A4U2YWS3"/>
<gene>
    <name evidence="2" type="ORF">FC770_05735</name>
</gene>
<dbReference type="OrthoDB" id="4410225at2"/>
<comment type="caution">
    <text evidence="2">The sequence shown here is derived from an EMBL/GenBank/DDBJ whole genome shotgun (WGS) entry which is preliminary data.</text>
</comment>
<sequence length="479" mass="52594">MPSASVDLPLFIPAESQAEAVARLFHLTGAPPQGRGEKRAVVALRDALGLDIDISATNATMAHKIADELKVDWSWDYVVRNKVNLHGLNALLEGATWAVHEGRLSKVPTTSSPELHGAKWAAFEPARSKIEAVNRISALTGSGPERLGPGSKEHKRVLVNLATHLAPHLDTRLSKTKLAAALAYEFDAPWNDQCESTGETISLRGLNVLLAGAERRLGKLGKSHVDFTSPAEEGQALASALVDVWRSEKQADGTKRVRWDALKSIQWMVDQGVTNGPNQSEWQGFYFEARGKAALNEAFTPREAQVATRFANTDFDYSLNFLWDLKAHTSAWWSPQTQSEQRSSPDSILNDKAAMELAVAAGGLGFLMVSGRAVSDDDGTFTQWHRDFKARQGKTPRSSNSGKSRRRKAAFEPSHIDVFFVPDVESLLEARERGVLKEYSQGRQPRGSDGSVGAPRPPKYSLNTAKAQGTQWHMARVEW</sequence>
<evidence type="ECO:0000256" key="1">
    <source>
        <dbReference type="SAM" id="MobiDB-lite"/>
    </source>
</evidence>
<keyword evidence="3" id="KW-1185">Reference proteome</keyword>
<reference evidence="2 3" key="1">
    <citation type="submission" date="2019-04" db="EMBL/GenBank/DDBJ databases">
        <authorList>
            <person name="Dong K."/>
        </authorList>
    </citation>
    <scope>NUCLEOTIDE SEQUENCE [LARGE SCALE GENOMIC DNA]</scope>
    <source>
        <strain evidence="3">dk3543</strain>
    </source>
</reference>
<evidence type="ECO:0000313" key="2">
    <source>
        <dbReference type="EMBL" id="TKI64621.1"/>
    </source>
</evidence>
<dbReference type="RefSeq" id="WP_137065079.1">
    <property type="nucleotide sequence ID" value="NZ_CP040748.1"/>
</dbReference>
<organism evidence="2 3">
    <name type="scientific">Nocardioides jishulii</name>
    <dbReference type="NCBI Taxonomy" id="2575440"/>
    <lineage>
        <taxon>Bacteria</taxon>
        <taxon>Bacillati</taxon>
        <taxon>Actinomycetota</taxon>
        <taxon>Actinomycetes</taxon>
        <taxon>Propionibacteriales</taxon>
        <taxon>Nocardioidaceae</taxon>
        <taxon>Nocardioides</taxon>
    </lineage>
</organism>
<feature type="region of interest" description="Disordered" evidence="1">
    <location>
        <begin position="386"/>
        <end position="409"/>
    </location>
</feature>
<evidence type="ECO:0000313" key="3">
    <source>
        <dbReference type="Proteomes" id="UP000307808"/>
    </source>
</evidence>
<name>A0A4U2YWS3_9ACTN</name>
<proteinExistence type="predicted"/>
<dbReference type="EMBL" id="SZPY01000001">
    <property type="protein sequence ID" value="TKI64621.1"/>
    <property type="molecule type" value="Genomic_DNA"/>
</dbReference>
<feature type="region of interest" description="Disordered" evidence="1">
    <location>
        <begin position="438"/>
        <end position="467"/>
    </location>
</feature>
<dbReference type="Proteomes" id="UP000307808">
    <property type="component" value="Unassembled WGS sequence"/>
</dbReference>
<accession>A0A4U2YWS3</accession>